<organism evidence="10">
    <name type="scientific">Cyanothece sp. (strain PCC 7425 / ATCC 29141)</name>
    <dbReference type="NCBI Taxonomy" id="395961"/>
    <lineage>
        <taxon>Bacteria</taxon>
        <taxon>Bacillati</taxon>
        <taxon>Cyanobacteriota</taxon>
        <taxon>Cyanophyceae</taxon>
        <taxon>Gomontiellales</taxon>
        <taxon>Cyanothecaceae</taxon>
        <taxon>Cyanothece</taxon>
    </lineage>
</organism>
<name>B8HKU7_CYAP4</name>
<keyword evidence="5 8" id="KW-1133">Transmembrane helix</keyword>
<dbReference type="eggNOG" id="COG1285">
    <property type="taxonomic scope" value="Bacteria"/>
</dbReference>
<keyword evidence="6 8" id="KW-0472">Membrane</keyword>
<proteinExistence type="inferred from homology"/>
<feature type="transmembrane region" description="Helical" evidence="8">
    <location>
        <begin position="40"/>
        <end position="58"/>
    </location>
</feature>
<accession>B8HKU7</accession>
<dbReference type="SUPFAM" id="SSF103473">
    <property type="entry name" value="MFS general substrate transporter"/>
    <property type="match status" value="1"/>
</dbReference>
<evidence type="ECO:0000256" key="1">
    <source>
        <dbReference type="ARBA" id="ARBA00004651"/>
    </source>
</evidence>
<feature type="transmembrane region" description="Helical" evidence="8">
    <location>
        <begin position="70"/>
        <end position="90"/>
    </location>
</feature>
<dbReference type="Pfam" id="PF02308">
    <property type="entry name" value="MgtC"/>
    <property type="match status" value="1"/>
</dbReference>
<dbReference type="InterPro" id="IPR003416">
    <property type="entry name" value="MgtC/SapB/SrpB/YhiD_fam"/>
</dbReference>
<comment type="similarity">
    <text evidence="2">Belongs to the MgtC/SapB family.</text>
</comment>
<feature type="transmembrane region" description="Helical" evidence="8">
    <location>
        <begin position="12"/>
        <end position="28"/>
    </location>
</feature>
<feature type="compositionally biased region" description="Polar residues" evidence="7">
    <location>
        <begin position="157"/>
        <end position="168"/>
    </location>
</feature>
<evidence type="ECO:0000256" key="3">
    <source>
        <dbReference type="ARBA" id="ARBA00022475"/>
    </source>
</evidence>
<keyword evidence="3" id="KW-1003">Cell membrane</keyword>
<reference evidence="10" key="1">
    <citation type="submission" date="2009-01" db="EMBL/GenBank/DDBJ databases">
        <title>Complete sequence of chromosome Cyanothece sp. PCC 7425.</title>
        <authorList>
            <consortium name="US DOE Joint Genome Institute"/>
            <person name="Lucas S."/>
            <person name="Copeland A."/>
            <person name="Lapidus A."/>
            <person name="Glavina del Rio T."/>
            <person name="Dalin E."/>
            <person name="Tice H."/>
            <person name="Bruce D."/>
            <person name="Goodwin L."/>
            <person name="Pitluck S."/>
            <person name="Sims D."/>
            <person name="Meineke L."/>
            <person name="Brettin T."/>
            <person name="Detter J.C."/>
            <person name="Han C."/>
            <person name="Larimer F."/>
            <person name="Land M."/>
            <person name="Hauser L."/>
            <person name="Kyrpides N."/>
            <person name="Ovchinnikova G."/>
            <person name="Liberton M."/>
            <person name="Stoeckel J."/>
            <person name="Banerjee A."/>
            <person name="Singh A."/>
            <person name="Page L."/>
            <person name="Sato H."/>
            <person name="Zhao L."/>
            <person name="Sherman L."/>
            <person name="Pakrasi H."/>
            <person name="Richardson P."/>
        </authorList>
    </citation>
    <scope>NUCLEOTIDE SEQUENCE</scope>
    <source>
        <strain evidence="10">PCC 7425</strain>
    </source>
</reference>
<evidence type="ECO:0000256" key="5">
    <source>
        <dbReference type="ARBA" id="ARBA00022989"/>
    </source>
</evidence>
<dbReference type="PRINTS" id="PR01837">
    <property type="entry name" value="MGTCSAPBPROT"/>
</dbReference>
<dbReference type="AlphaFoldDB" id="B8HKU7"/>
<dbReference type="HOGENOM" id="CLU_079292_1_1_3"/>
<evidence type="ECO:0000313" key="10">
    <source>
        <dbReference type="EMBL" id="ACL45179.1"/>
    </source>
</evidence>
<evidence type="ECO:0000256" key="4">
    <source>
        <dbReference type="ARBA" id="ARBA00022692"/>
    </source>
</evidence>
<dbReference type="EMBL" id="CP001344">
    <property type="protein sequence ID" value="ACL45179.1"/>
    <property type="molecule type" value="Genomic_DNA"/>
</dbReference>
<dbReference type="OrthoDB" id="9811198at2"/>
<protein>
    <submittedName>
        <fullName evidence="10">MgtC/SapB transporter</fullName>
    </submittedName>
</protein>
<dbReference type="PANTHER" id="PTHR33778:SF1">
    <property type="entry name" value="MAGNESIUM TRANSPORTER YHID-RELATED"/>
    <property type="match status" value="1"/>
</dbReference>
<sequence length="175" mass="18662">MLLHTDDWLQIGFRLGLALVVGCLIGLNRQRGGRPAGMRTFILVCMGSALFVMIPLQMEGDSTFATTNALSRTIQGVANGVGFLGAGLILQQSTPRSKIPKVRGLTTAASVWIAAALGAAIGCGLWQMGLLGSLFTLVTLSSMKRVQRSVKVRGQKQQKNQALISSELNSDEMSE</sequence>
<dbReference type="KEGG" id="cyn:Cyan7425_2836"/>
<evidence type="ECO:0000256" key="2">
    <source>
        <dbReference type="ARBA" id="ARBA00009298"/>
    </source>
</evidence>
<dbReference type="GO" id="GO:0005886">
    <property type="term" value="C:plasma membrane"/>
    <property type="evidence" value="ECO:0007669"/>
    <property type="project" value="UniProtKB-SubCell"/>
</dbReference>
<dbReference type="STRING" id="395961.Cyan7425_2836"/>
<evidence type="ECO:0000256" key="8">
    <source>
        <dbReference type="SAM" id="Phobius"/>
    </source>
</evidence>
<dbReference type="InterPro" id="IPR049177">
    <property type="entry name" value="MgtC_SapB_SrpB_YhiD_N"/>
</dbReference>
<evidence type="ECO:0000259" key="9">
    <source>
        <dbReference type="Pfam" id="PF02308"/>
    </source>
</evidence>
<dbReference type="PANTHER" id="PTHR33778">
    <property type="entry name" value="PROTEIN MGTC"/>
    <property type="match status" value="1"/>
</dbReference>
<feature type="region of interest" description="Disordered" evidence="7">
    <location>
        <begin position="151"/>
        <end position="175"/>
    </location>
</feature>
<feature type="domain" description="MgtC/SapB/SrpB/YhiD N-terminal" evidence="9">
    <location>
        <begin position="15"/>
        <end position="148"/>
    </location>
</feature>
<dbReference type="InterPro" id="IPR036259">
    <property type="entry name" value="MFS_trans_sf"/>
</dbReference>
<keyword evidence="4 8" id="KW-0812">Transmembrane</keyword>
<gene>
    <name evidence="10" type="ordered locus">Cyan7425_2836</name>
</gene>
<evidence type="ECO:0000256" key="6">
    <source>
        <dbReference type="ARBA" id="ARBA00023136"/>
    </source>
</evidence>
<comment type="subcellular location">
    <subcellularLocation>
        <location evidence="1">Cell membrane</location>
        <topology evidence="1">Multi-pass membrane protein</topology>
    </subcellularLocation>
</comment>
<evidence type="ECO:0000256" key="7">
    <source>
        <dbReference type="SAM" id="MobiDB-lite"/>
    </source>
</evidence>